<dbReference type="Gene3D" id="3.30.70.1230">
    <property type="entry name" value="Nucleotide cyclase"/>
    <property type="match status" value="1"/>
</dbReference>
<accession>A0A3E0ENY5</accession>
<name>A0A3E0ENY5_9FLAO</name>
<evidence type="ECO:0000259" key="2">
    <source>
        <dbReference type="PROSITE" id="PS50125"/>
    </source>
</evidence>
<dbReference type="OrthoDB" id="9768499at2"/>
<keyword evidence="1" id="KW-0812">Transmembrane</keyword>
<organism evidence="3 4">
    <name type="scientific">Flavobacterium aquicola</name>
    <dbReference type="NCBI Taxonomy" id="1682742"/>
    <lineage>
        <taxon>Bacteria</taxon>
        <taxon>Pseudomonadati</taxon>
        <taxon>Bacteroidota</taxon>
        <taxon>Flavobacteriia</taxon>
        <taxon>Flavobacteriales</taxon>
        <taxon>Flavobacteriaceae</taxon>
        <taxon>Flavobacterium</taxon>
    </lineage>
</organism>
<protein>
    <submittedName>
        <fullName evidence="3">Adenylate cyclase</fullName>
    </submittedName>
</protein>
<dbReference type="SUPFAM" id="SSF55073">
    <property type="entry name" value="Nucleotide cyclase"/>
    <property type="match status" value="1"/>
</dbReference>
<feature type="transmembrane region" description="Helical" evidence="1">
    <location>
        <begin position="130"/>
        <end position="152"/>
    </location>
</feature>
<reference evidence="3 4" key="1">
    <citation type="submission" date="2018-08" db="EMBL/GenBank/DDBJ databases">
        <title>Genomic Encyclopedia of Archaeal and Bacterial Type Strains, Phase II (KMG-II): from individual species to whole genera.</title>
        <authorList>
            <person name="Goeker M."/>
        </authorList>
    </citation>
    <scope>NUCLEOTIDE SEQUENCE [LARGE SCALE GENOMIC DNA]</scope>
    <source>
        <strain evidence="3 4">DSM 100880</strain>
    </source>
</reference>
<feature type="transmembrane region" description="Helical" evidence="1">
    <location>
        <begin position="12"/>
        <end position="39"/>
    </location>
</feature>
<keyword evidence="1" id="KW-0472">Membrane</keyword>
<dbReference type="GO" id="GO:0004016">
    <property type="term" value="F:adenylate cyclase activity"/>
    <property type="evidence" value="ECO:0007669"/>
    <property type="project" value="UniProtKB-ARBA"/>
</dbReference>
<dbReference type="Proteomes" id="UP000257136">
    <property type="component" value="Unassembled WGS sequence"/>
</dbReference>
<dbReference type="EMBL" id="QUNI01000004">
    <property type="protein sequence ID" value="REG99453.1"/>
    <property type="molecule type" value="Genomic_DNA"/>
</dbReference>
<keyword evidence="4" id="KW-1185">Reference proteome</keyword>
<dbReference type="GO" id="GO:0035556">
    <property type="term" value="P:intracellular signal transduction"/>
    <property type="evidence" value="ECO:0007669"/>
    <property type="project" value="InterPro"/>
</dbReference>
<dbReference type="GO" id="GO:0009190">
    <property type="term" value="P:cyclic nucleotide biosynthetic process"/>
    <property type="evidence" value="ECO:0007669"/>
    <property type="project" value="InterPro"/>
</dbReference>
<dbReference type="PROSITE" id="PS50125">
    <property type="entry name" value="GUANYLATE_CYCLASE_2"/>
    <property type="match status" value="1"/>
</dbReference>
<dbReference type="RefSeq" id="WP_115812113.1">
    <property type="nucleotide sequence ID" value="NZ_QUNI01000004.1"/>
</dbReference>
<dbReference type="AlphaFoldDB" id="A0A3E0ENY5"/>
<dbReference type="InterPro" id="IPR029787">
    <property type="entry name" value="Nucleotide_cyclase"/>
</dbReference>
<comment type="caution">
    <text evidence="3">The sequence shown here is derived from an EMBL/GenBank/DDBJ whole genome shotgun (WGS) entry which is preliminary data.</text>
</comment>
<sequence length="357" mass="41670">MRYSLFFLKFREYLQIILLWVIAVFFFALTAYSMAGYFYFRVHGVTLLDFLRLQLFGVLFIGFFIGTILFLLQEFVYPYLFRSYGILFTAVLRSLLFFITCFVGLFIVIQLNNTNFLINHNIFVLQIENLWIFCFMFYCLTVHVLITLFLVFRRRMGEKYFGSILTGHYLVPVVEYRIFMFLDMYSSTAAAEEAGHYTYSLLLQECFSDLSDLLPKYNAEVYQYVGDEAVLTWKISQGFDRAKCIAIYEDFCTKIDNKKGFYQCKYGIVPKFKASVNEGLVTVAEVGRIKTEIAYHGIVLSTAARVRDLCSSFNTDFLITSSFYEQLPVKSMKNFKIADTIFLRGKKKAVTIFMRAD</sequence>
<feature type="transmembrane region" description="Helical" evidence="1">
    <location>
        <begin position="51"/>
        <end position="72"/>
    </location>
</feature>
<evidence type="ECO:0000313" key="4">
    <source>
        <dbReference type="Proteomes" id="UP000257136"/>
    </source>
</evidence>
<gene>
    <name evidence="3" type="ORF">C8P67_10471</name>
</gene>
<evidence type="ECO:0000256" key="1">
    <source>
        <dbReference type="SAM" id="Phobius"/>
    </source>
</evidence>
<dbReference type="InterPro" id="IPR001054">
    <property type="entry name" value="A/G_cyclase"/>
</dbReference>
<feature type="transmembrane region" description="Helical" evidence="1">
    <location>
        <begin position="84"/>
        <end position="110"/>
    </location>
</feature>
<evidence type="ECO:0000313" key="3">
    <source>
        <dbReference type="EMBL" id="REG99453.1"/>
    </source>
</evidence>
<feature type="domain" description="Guanylate cyclase" evidence="2">
    <location>
        <begin position="178"/>
        <end position="307"/>
    </location>
</feature>
<keyword evidence="1" id="KW-1133">Transmembrane helix</keyword>
<proteinExistence type="predicted"/>